<dbReference type="EMBL" id="JAVHUY010000019">
    <property type="protein sequence ID" value="MDQ7907038.1"/>
    <property type="molecule type" value="Genomic_DNA"/>
</dbReference>
<dbReference type="RefSeq" id="WP_308714388.1">
    <property type="nucleotide sequence ID" value="NZ_JAVHUY010000019.1"/>
</dbReference>
<comment type="caution">
    <text evidence="1">The sequence shown here is derived from an EMBL/GenBank/DDBJ whole genome shotgun (WGS) entry which is preliminary data.</text>
</comment>
<proteinExistence type="predicted"/>
<name>A0ABU0ZJ12_9ACTN</name>
<gene>
    <name evidence="1" type="ORF">RB614_21230</name>
</gene>
<dbReference type="Proteomes" id="UP001230908">
    <property type="component" value="Unassembled WGS sequence"/>
</dbReference>
<sequence length="53" mass="5055">MSVPTLTVFKGGQPVQSVAGARPKGVFASARLAVRSRCSGGPGGGVSPGGIGS</sequence>
<protein>
    <recommendedName>
        <fullName evidence="3">Thioredoxin domain-containing protein</fullName>
    </recommendedName>
</protein>
<evidence type="ECO:0008006" key="3">
    <source>
        <dbReference type="Google" id="ProtNLM"/>
    </source>
</evidence>
<organism evidence="1 2">
    <name type="scientific">Phytohabitans maris</name>
    <dbReference type="NCBI Taxonomy" id="3071409"/>
    <lineage>
        <taxon>Bacteria</taxon>
        <taxon>Bacillati</taxon>
        <taxon>Actinomycetota</taxon>
        <taxon>Actinomycetes</taxon>
        <taxon>Micromonosporales</taxon>
        <taxon>Micromonosporaceae</taxon>
    </lineage>
</organism>
<reference evidence="1 2" key="1">
    <citation type="submission" date="2023-08" db="EMBL/GenBank/DDBJ databases">
        <title>Phytohabitans sansha sp. nov., isolated from marine sediment.</title>
        <authorList>
            <person name="Zhao Y."/>
            <person name="Yi K."/>
        </authorList>
    </citation>
    <scope>NUCLEOTIDE SEQUENCE [LARGE SCALE GENOMIC DNA]</scope>
    <source>
        <strain evidence="1 2">ZYX-F-186</strain>
    </source>
</reference>
<accession>A0ABU0ZJ12</accession>
<evidence type="ECO:0000313" key="2">
    <source>
        <dbReference type="Proteomes" id="UP001230908"/>
    </source>
</evidence>
<evidence type="ECO:0000313" key="1">
    <source>
        <dbReference type="EMBL" id="MDQ7907038.1"/>
    </source>
</evidence>
<keyword evidence="2" id="KW-1185">Reference proteome</keyword>